<feature type="domain" description="SAF" evidence="1">
    <location>
        <begin position="43"/>
        <end position="111"/>
    </location>
</feature>
<dbReference type="STRING" id="1353537.TP2_11425"/>
<dbReference type="EMBL" id="AUND01000038">
    <property type="protein sequence ID" value="KEO51497.1"/>
    <property type="molecule type" value="Genomic_DNA"/>
</dbReference>
<organism evidence="2 3">
    <name type="scientific">Thioclava pacifica DSM 10166</name>
    <dbReference type="NCBI Taxonomy" id="1353537"/>
    <lineage>
        <taxon>Bacteria</taxon>
        <taxon>Pseudomonadati</taxon>
        <taxon>Pseudomonadota</taxon>
        <taxon>Alphaproteobacteria</taxon>
        <taxon>Rhodobacterales</taxon>
        <taxon>Paracoccaceae</taxon>
        <taxon>Thioclava</taxon>
    </lineage>
</organism>
<comment type="caution">
    <text evidence="2">The sequence shown here is derived from an EMBL/GenBank/DDBJ whole genome shotgun (WGS) entry which is preliminary data.</text>
</comment>
<dbReference type="CDD" id="cd11614">
    <property type="entry name" value="SAF_CpaB_FlgA_like"/>
    <property type="match status" value="1"/>
</dbReference>
<proteinExistence type="predicted"/>
<dbReference type="InterPro" id="IPR017592">
    <property type="entry name" value="Pilus_assmbl_Flp-typ_CpaB"/>
</dbReference>
<evidence type="ECO:0000313" key="2">
    <source>
        <dbReference type="EMBL" id="KEO51497.1"/>
    </source>
</evidence>
<dbReference type="InterPro" id="IPR031571">
    <property type="entry name" value="RcpC_dom"/>
</dbReference>
<evidence type="ECO:0000313" key="3">
    <source>
        <dbReference type="Proteomes" id="UP000027432"/>
    </source>
</evidence>
<reference evidence="2 3" key="1">
    <citation type="submission" date="2013-07" db="EMBL/GenBank/DDBJ databases">
        <title>Thioclava pacifica DSM 10166 Genome Sequencing.</title>
        <authorList>
            <person name="Lai Q."/>
            <person name="Shao Z."/>
        </authorList>
    </citation>
    <scope>NUCLEOTIDE SEQUENCE [LARGE SCALE GENOMIC DNA]</scope>
    <source>
        <strain evidence="2 3">DSM 10166</strain>
    </source>
</reference>
<dbReference type="RefSeq" id="WP_038078856.1">
    <property type="nucleotide sequence ID" value="NZ_AUND01000038.1"/>
</dbReference>
<dbReference type="SMART" id="SM00858">
    <property type="entry name" value="SAF"/>
    <property type="match status" value="1"/>
</dbReference>
<accession>A0A074JQ40</accession>
<dbReference type="Pfam" id="PF08666">
    <property type="entry name" value="SAF"/>
    <property type="match status" value="1"/>
</dbReference>
<keyword evidence="3" id="KW-1185">Reference proteome</keyword>
<dbReference type="Proteomes" id="UP000027432">
    <property type="component" value="Unassembled WGS sequence"/>
</dbReference>
<protein>
    <recommendedName>
        <fullName evidence="1">SAF domain-containing protein</fullName>
    </recommendedName>
</protein>
<dbReference type="NCBIfam" id="TIGR03177">
    <property type="entry name" value="pilus_cpaB"/>
    <property type="match status" value="1"/>
</dbReference>
<sequence>MRIASLLTFTAGLVVAGGSAYLAQNFFEAKLQREAAAEKSGLVEVLAAAQSIPFGQTIESQKLTTIAWPKEALPPGVFTDSAALLPAKGEQPRRAKAEIAQGELILASKVSGYGEKVTIVQTLGPNSRAMAISVNASSGVGGFVTPGDKVDVMMTRGKNDTLKTVTILQDVRVIGVDQTSDEKVKTPGVARTVTVEVTPEQGQRLALAQKAGTLSLTLRTLDDAENAPLPSIGLADILSERPSKLEPTQVRTVKIRRGTEVTETAIK</sequence>
<gene>
    <name evidence="2" type="ORF">TP2_11425</name>
</gene>
<dbReference type="AlphaFoldDB" id="A0A074JQ40"/>
<name>A0A074JQ40_9RHOB</name>
<dbReference type="eggNOG" id="COG3745">
    <property type="taxonomic scope" value="Bacteria"/>
</dbReference>
<dbReference type="OrthoDB" id="163768at2"/>
<evidence type="ECO:0000259" key="1">
    <source>
        <dbReference type="SMART" id="SM00858"/>
    </source>
</evidence>
<dbReference type="Pfam" id="PF16976">
    <property type="entry name" value="RcpC"/>
    <property type="match status" value="1"/>
</dbReference>
<dbReference type="InterPro" id="IPR013974">
    <property type="entry name" value="SAF"/>
</dbReference>